<evidence type="ECO:0000256" key="1">
    <source>
        <dbReference type="SAM" id="SignalP"/>
    </source>
</evidence>
<keyword evidence="1" id="KW-0732">Signal</keyword>
<feature type="chain" id="PRO_5019808698" description="Secreted protein (Por secretion system target)" evidence="1">
    <location>
        <begin position="23"/>
        <end position="194"/>
    </location>
</feature>
<dbReference type="Proteomes" id="UP000269412">
    <property type="component" value="Unassembled WGS sequence"/>
</dbReference>
<dbReference type="AlphaFoldDB" id="A0A495DS07"/>
<dbReference type="OrthoDB" id="1122048at2"/>
<keyword evidence="3" id="KW-1185">Reference proteome</keyword>
<evidence type="ECO:0000313" key="3">
    <source>
        <dbReference type="Proteomes" id="UP000269412"/>
    </source>
</evidence>
<evidence type="ECO:0008006" key="4">
    <source>
        <dbReference type="Google" id="ProtNLM"/>
    </source>
</evidence>
<dbReference type="EMBL" id="RBIQ01000014">
    <property type="protein sequence ID" value="RKR06524.1"/>
    <property type="molecule type" value="Genomic_DNA"/>
</dbReference>
<protein>
    <recommendedName>
        <fullName evidence="4">Secreted protein (Por secretion system target)</fullName>
    </recommendedName>
</protein>
<gene>
    <name evidence="2" type="ORF">CLV91_3379</name>
</gene>
<dbReference type="Gene3D" id="2.60.40.3080">
    <property type="match status" value="1"/>
</dbReference>
<dbReference type="RefSeq" id="WP_121069359.1">
    <property type="nucleotide sequence ID" value="NZ_RBIQ01000014.1"/>
</dbReference>
<proteinExistence type="predicted"/>
<organism evidence="2 3">
    <name type="scientific">Maribacter vaceletii</name>
    <dbReference type="NCBI Taxonomy" id="1206816"/>
    <lineage>
        <taxon>Bacteria</taxon>
        <taxon>Pseudomonadati</taxon>
        <taxon>Bacteroidota</taxon>
        <taxon>Flavobacteriia</taxon>
        <taxon>Flavobacteriales</taxon>
        <taxon>Flavobacteriaceae</taxon>
        <taxon>Maribacter</taxon>
    </lineage>
</organism>
<comment type="caution">
    <text evidence="2">The sequence shown here is derived from an EMBL/GenBank/DDBJ whole genome shotgun (WGS) entry which is preliminary data.</text>
</comment>
<reference evidence="2 3" key="1">
    <citation type="submission" date="2018-10" db="EMBL/GenBank/DDBJ databases">
        <title>Genomic Encyclopedia of Archaeal and Bacterial Type Strains, Phase II (KMG-II): from individual species to whole genera.</title>
        <authorList>
            <person name="Goeker M."/>
        </authorList>
    </citation>
    <scope>NUCLEOTIDE SEQUENCE [LARGE SCALE GENOMIC DNA]</scope>
    <source>
        <strain evidence="2 3">DSM 25230</strain>
    </source>
</reference>
<evidence type="ECO:0000313" key="2">
    <source>
        <dbReference type="EMBL" id="RKR06524.1"/>
    </source>
</evidence>
<name>A0A495DS07_9FLAO</name>
<sequence>MKAFLKITTVVAFMFIAAISMAKEPKLILTAYSEAKTLVLELENASNNTYIKLKDNQGNVIYTESVSNDLYSKKFNLKNLEDGVYFFETEGDFKSTSYSIKVEDNKLVILDKKEVLKPFFKETKENVSINLLNLDKEDVMIKIYDEENRLVFEEDIKDEMVVEKSFDFSGAYEGNYTVSVTYGEKSYEKYFIVN</sequence>
<feature type="signal peptide" evidence="1">
    <location>
        <begin position="1"/>
        <end position="22"/>
    </location>
</feature>
<accession>A0A495DS07</accession>